<feature type="transmembrane region" description="Helical" evidence="1">
    <location>
        <begin position="294"/>
        <end position="315"/>
    </location>
</feature>
<feature type="transmembrane region" description="Helical" evidence="1">
    <location>
        <begin position="197"/>
        <end position="216"/>
    </location>
</feature>
<evidence type="ECO:0000313" key="3">
    <source>
        <dbReference type="EMBL" id="MDR7667203.1"/>
    </source>
</evidence>
<feature type="transmembrane region" description="Helical" evidence="1">
    <location>
        <begin position="172"/>
        <end position="190"/>
    </location>
</feature>
<dbReference type="Proteomes" id="UP001246244">
    <property type="component" value="Unassembled WGS sequence"/>
</dbReference>
<feature type="domain" description="Acyltransferase 3" evidence="2">
    <location>
        <begin position="6"/>
        <end position="382"/>
    </location>
</feature>
<dbReference type="PANTHER" id="PTHR23028">
    <property type="entry name" value="ACETYLTRANSFERASE"/>
    <property type="match status" value="1"/>
</dbReference>
<dbReference type="PANTHER" id="PTHR23028:SF53">
    <property type="entry name" value="ACYL_TRANSF_3 DOMAIN-CONTAINING PROTEIN"/>
    <property type="match status" value="1"/>
</dbReference>
<comment type="caution">
    <text evidence="3">The sequence shown here is derived from an EMBL/GenBank/DDBJ whole genome shotgun (WGS) entry which is preliminary data.</text>
</comment>
<dbReference type="InterPro" id="IPR002656">
    <property type="entry name" value="Acyl_transf_3_dom"/>
</dbReference>
<feature type="transmembrane region" description="Helical" evidence="1">
    <location>
        <begin position="81"/>
        <end position="102"/>
    </location>
</feature>
<feature type="transmembrane region" description="Helical" evidence="1">
    <location>
        <begin position="146"/>
        <end position="166"/>
    </location>
</feature>
<dbReference type="EMBL" id="JAVKPK010000104">
    <property type="protein sequence ID" value="MDR7667203.1"/>
    <property type="molecule type" value="Genomic_DNA"/>
</dbReference>
<protein>
    <submittedName>
        <fullName evidence="3">Acyltransferase family protein</fullName>
    </submittedName>
</protein>
<feature type="transmembrane region" description="Helical" evidence="1">
    <location>
        <begin position="43"/>
        <end position="61"/>
    </location>
</feature>
<feature type="transmembrane region" description="Helical" evidence="1">
    <location>
        <begin position="365"/>
        <end position="385"/>
    </location>
</feature>
<dbReference type="InterPro" id="IPR050879">
    <property type="entry name" value="Acyltransferase_3"/>
</dbReference>
<feature type="transmembrane region" description="Helical" evidence="1">
    <location>
        <begin position="228"/>
        <end position="248"/>
    </location>
</feature>
<evidence type="ECO:0000259" key="2">
    <source>
        <dbReference type="Pfam" id="PF01757"/>
    </source>
</evidence>
<keyword evidence="3" id="KW-0012">Acyltransferase</keyword>
<keyword evidence="1" id="KW-0812">Transmembrane</keyword>
<feature type="transmembrane region" description="Helical" evidence="1">
    <location>
        <begin position="12"/>
        <end position="31"/>
    </location>
</feature>
<feature type="transmembrane region" description="Helical" evidence="1">
    <location>
        <begin position="327"/>
        <end position="345"/>
    </location>
</feature>
<dbReference type="RefSeq" id="WP_310577231.1">
    <property type="nucleotide sequence ID" value="NZ_JAVKPK010000104.1"/>
</dbReference>
<evidence type="ECO:0000313" key="4">
    <source>
        <dbReference type="Proteomes" id="UP001246244"/>
    </source>
</evidence>
<keyword evidence="3" id="KW-0808">Transferase</keyword>
<keyword evidence="4" id="KW-1185">Reference proteome</keyword>
<accession>A0ABU2D5E7</accession>
<proteinExistence type="predicted"/>
<reference evidence="4" key="1">
    <citation type="submission" date="2023-07" db="EMBL/GenBank/DDBJ databases">
        <title>Whole-genome sequencing of a new Methanosarcina sp. Z-7115.</title>
        <authorList>
            <person name="Zhilina T.N."/>
            <person name="Merkel A.Y."/>
        </authorList>
    </citation>
    <scope>NUCLEOTIDE SEQUENCE [LARGE SCALE GENOMIC DNA]</scope>
    <source>
        <strain evidence="4">Z-7115</strain>
    </source>
</reference>
<evidence type="ECO:0000256" key="1">
    <source>
        <dbReference type="SAM" id="Phobius"/>
    </source>
</evidence>
<name>A0ABU2D5E7_9EURY</name>
<organism evidence="3 4">
    <name type="scientific">Methanosarcina baikalica</name>
    <dbReference type="NCBI Taxonomy" id="3073890"/>
    <lineage>
        <taxon>Archaea</taxon>
        <taxon>Methanobacteriati</taxon>
        <taxon>Methanobacteriota</taxon>
        <taxon>Stenosarchaea group</taxon>
        <taxon>Methanomicrobia</taxon>
        <taxon>Methanosarcinales</taxon>
        <taxon>Methanosarcinaceae</taxon>
        <taxon>Methanosarcina</taxon>
    </lineage>
</organism>
<dbReference type="Pfam" id="PF01757">
    <property type="entry name" value="Acyl_transf_3"/>
    <property type="match status" value="1"/>
</dbReference>
<keyword evidence="1" id="KW-1133">Transmembrane helix</keyword>
<sequence length="417" mass="47574">MSNKIIAFDFLRALAIIMIIPAHLSNFLFSTYSKLALYAFDPYFANMGLGLFIFMSGYLLYYNNHSIYSFQHVLSFYRKRLLRIFPLYWAALAVFVLVFFVFAPKLNSSFLFPHAEHVFGHFNLLVHVLGLQIFLAPAYASPMLTLYFIGLIIVFYTIYPLIIMFSKDSKQLLFSSSLIFLGFLLVSRTFNIIDHRFFMFFPIFVFGILTCKESLFEKSARTIFKIPVVQILLAALPVIFVLVVVLGSRMVLLLDPKVSLTIDAPSGTIGSSMLVSMLGSVANSLGLSYTTLKFIVDTLILNIFIILFCIFEYRFAMKFINDKFSSSLSLILTYIATSSYCVYLFHRPFLALWNSGTNFISNPILHDIIVIFVAVPILFFISYHVQIFELNLKKYFPQEKVPGKDLPFNGSTIGSSK</sequence>
<gene>
    <name evidence="3" type="ORF">RG963_15755</name>
</gene>
<dbReference type="GO" id="GO:0016746">
    <property type="term" value="F:acyltransferase activity"/>
    <property type="evidence" value="ECO:0007669"/>
    <property type="project" value="UniProtKB-KW"/>
</dbReference>
<keyword evidence="1" id="KW-0472">Membrane</keyword>